<comment type="caution">
    <text evidence="1">The sequence shown here is derived from an EMBL/GenBank/DDBJ whole genome shotgun (WGS) entry which is preliminary data.</text>
</comment>
<protein>
    <submittedName>
        <fullName evidence="1">Uncharacterized protein</fullName>
    </submittedName>
</protein>
<accession>M0EBC4</accession>
<gene>
    <name evidence="1" type="ORF">C464_16282</name>
</gene>
<proteinExistence type="predicted"/>
<name>M0EBC4_9EURY</name>
<organism evidence="1 2">
    <name type="scientific">Halorubrum coriense DSM 10284</name>
    <dbReference type="NCBI Taxonomy" id="1227466"/>
    <lineage>
        <taxon>Archaea</taxon>
        <taxon>Methanobacteriati</taxon>
        <taxon>Methanobacteriota</taxon>
        <taxon>Stenosarchaea group</taxon>
        <taxon>Halobacteria</taxon>
        <taxon>Halobacteriales</taxon>
        <taxon>Haloferacaceae</taxon>
        <taxon>Halorubrum</taxon>
    </lineage>
</organism>
<sequence length="68" mass="7496">MLVRFAFRNDIDFQTEQVLASRSTISPPSKRSLELVLKPSAVSITTAADVWVDIGETDMLPLVNYGAL</sequence>
<keyword evidence="2" id="KW-1185">Reference proteome</keyword>
<dbReference type="EMBL" id="AOJL01000061">
    <property type="protein sequence ID" value="ELZ43724.1"/>
    <property type="molecule type" value="Genomic_DNA"/>
</dbReference>
<evidence type="ECO:0000313" key="1">
    <source>
        <dbReference type="EMBL" id="ELZ43724.1"/>
    </source>
</evidence>
<evidence type="ECO:0000313" key="2">
    <source>
        <dbReference type="Proteomes" id="UP000011509"/>
    </source>
</evidence>
<reference evidence="1 2" key="1">
    <citation type="journal article" date="2014" name="PLoS Genet.">
        <title>Phylogenetically driven sequencing of extremely halophilic archaea reveals strategies for static and dynamic osmo-response.</title>
        <authorList>
            <person name="Becker E.A."/>
            <person name="Seitzer P.M."/>
            <person name="Tritt A."/>
            <person name="Larsen D."/>
            <person name="Krusor M."/>
            <person name="Yao A.I."/>
            <person name="Wu D."/>
            <person name="Madern D."/>
            <person name="Eisen J.A."/>
            <person name="Darling A.E."/>
            <person name="Facciotti M.T."/>
        </authorList>
    </citation>
    <scope>NUCLEOTIDE SEQUENCE [LARGE SCALE GENOMIC DNA]</scope>
    <source>
        <strain evidence="1 2">DSM 10284</strain>
    </source>
</reference>
<dbReference type="AlphaFoldDB" id="M0EBC4"/>
<dbReference type="Proteomes" id="UP000011509">
    <property type="component" value="Unassembled WGS sequence"/>
</dbReference>